<keyword evidence="1" id="KW-0472">Membrane</keyword>
<keyword evidence="3" id="KW-1185">Reference proteome</keyword>
<protein>
    <recommendedName>
        <fullName evidence="4">MFS transporter</fullName>
    </recommendedName>
</protein>
<feature type="transmembrane region" description="Helical" evidence="1">
    <location>
        <begin position="12"/>
        <end position="30"/>
    </location>
</feature>
<reference evidence="2 3" key="1">
    <citation type="submission" date="2019-04" db="EMBL/GenBank/DDBJ databases">
        <title>Genome sequencing of Streptococcus rubneri DSM 26920(T).</title>
        <authorList>
            <person name="Kook J.-K."/>
            <person name="Park S.-N."/>
            <person name="Lim Y.K."/>
        </authorList>
    </citation>
    <scope>NUCLEOTIDE SEQUENCE [LARGE SCALE GENOMIC DNA]</scope>
    <source>
        <strain evidence="2 3">DSM 26920</strain>
    </source>
</reference>
<accession>A0A4Z1DTS8</accession>
<evidence type="ECO:0000313" key="3">
    <source>
        <dbReference type="Proteomes" id="UP000297986"/>
    </source>
</evidence>
<comment type="caution">
    <text evidence="2">The sequence shown here is derived from an EMBL/GenBank/DDBJ whole genome shotgun (WGS) entry which is preliminary data.</text>
</comment>
<keyword evidence="1" id="KW-1133">Transmembrane helix</keyword>
<dbReference type="RefSeq" id="WP_135782257.1">
    <property type="nucleotide sequence ID" value="NZ_MRXY01000010.1"/>
</dbReference>
<feature type="transmembrane region" description="Helical" evidence="1">
    <location>
        <begin position="67"/>
        <end position="83"/>
    </location>
</feature>
<feature type="transmembrane region" description="Helical" evidence="1">
    <location>
        <begin position="42"/>
        <end position="60"/>
    </location>
</feature>
<evidence type="ECO:0000313" key="2">
    <source>
        <dbReference type="EMBL" id="TGN91891.1"/>
    </source>
</evidence>
<keyword evidence="1" id="KW-0812">Transmembrane</keyword>
<dbReference type="AlphaFoldDB" id="A0A4Z1DTS8"/>
<dbReference type="Proteomes" id="UP000297986">
    <property type="component" value="Unassembled WGS sequence"/>
</dbReference>
<evidence type="ECO:0000256" key="1">
    <source>
        <dbReference type="SAM" id="Phobius"/>
    </source>
</evidence>
<organism evidence="2 3">
    <name type="scientific">Streptococcus rubneri</name>
    <dbReference type="NCBI Taxonomy" id="1234680"/>
    <lineage>
        <taxon>Bacteria</taxon>
        <taxon>Bacillati</taxon>
        <taxon>Bacillota</taxon>
        <taxon>Bacilli</taxon>
        <taxon>Lactobacillales</taxon>
        <taxon>Streptococcaceae</taxon>
        <taxon>Streptococcus</taxon>
    </lineage>
</organism>
<feature type="transmembrane region" description="Helical" evidence="1">
    <location>
        <begin position="89"/>
        <end position="112"/>
    </location>
</feature>
<dbReference type="OrthoDB" id="2221701at2"/>
<sequence length="117" mass="13913">MRKILHTLPYYLVLLFFYWPFYELIFLLITDPLVQKGVLINNLFFYSPLATFLVSFLYCYRHHFTMWWLLGVALIFCFTILTLNDFILLYLLAYEVCALIGLACGAGLRFVFMKKKV</sequence>
<dbReference type="EMBL" id="SRRP01000001">
    <property type="protein sequence ID" value="TGN91891.1"/>
    <property type="molecule type" value="Genomic_DNA"/>
</dbReference>
<name>A0A4Z1DTS8_9STRE</name>
<proteinExistence type="predicted"/>
<gene>
    <name evidence="2" type="ORF">E5S68_02775</name>
</gene>
<evidence type="ECO:0008006" key="4">
    <source>
        <dbReference type="Google" id="ProtNLM"/>
    </source>
</evidence>